<dbReference type="Pfam" id="PF25917">
    <property type="entry name" value="BSH_RND"/>
    <property type="match status" value="1"/>
</dbReference>
<dbReference type="Gene3D" id="1.10.287.470">
    <property type="entry name" value="Helix hairpin bin"/>
    <property type="match status" value="1"/>
</dbReference>
<keyword evidence="1" id="KW-0175">Coiled coil</keyword>
<feature type="region of interest" description="Disordered" evidence="2">
    <location>
        <begin position="1"/>
        <end position="62"/>
    </location>
</feature>
<dbReference type="PANTHER" id="PTHR30367">
    <property type="entry name" value="P-HYDROXYBENZOIC ACID EFFLUX PUMP SUBUNIT AAEA-RELATED"/>
    <property type="match status" value="1"/>
</dbReference>
<feature type="domain" description="Multidrug resistance protein MdtA-like barrel-sandwich hybrid" evidence="4">
    <location>
        <begin position="115"/>
        <end position="290"/>
    </location>
</feature>
<organism evidence="5 6">
    <name type="scientific">Reyranella soli</name>
    <dbReference type="NCBI Taxonomy" id="1230389"/>
    <lineage>
        <taxon>Bacteria</taxon>
        <taxon>Pseudomonadati</taxon>
        <taxon>Pseudomonadota</taxon>
        <taxon>Alphaproteobacteria</taxon>
        <taxon>Hyphomicrobiales</taxon>
        <taxon>Reyranellaceae</taxon>
        <taxon>Reyranella</taxon>
    </lineage>
</organism>
<keyword evidence="3" id="KW-1133">Transmembrane helix</keyword>
<dbReference type="AlphaFoldDB" id="A0A512N8G9"/>
<reference evidence="5 6" key="1">
    <citation type="submission" date="2019-07" db="EMBL/GenBank/DDBJ databases">
        <title>Whole genome shotgun sequence of Reyranella soli NBRC 108950.</title>
        <authorList>
            <person name="Hosoyama A."/>
            <person name="Uohara A."/>
            <person name="Ohji S."/>
            <person name="Ichikawa N."/>
        </authorList>
    </citation>
    <scope>NUCLEOTIDE SEQUENCE [LARGE SCALE GENOMIC DNA]</scope>
    <source>
        <strain evidence="5 6">NBRC 108950</strain>
    </source>
</reference>
<dbReference type="SUPFAM" id="SSF111369">
    <property type="entry name" value="HlyD-like secretion proteins"/>
    <property type="match status" value="1"/>
</dbReference>
<keyword evidence="3" id="KW-0472">Membrane</keyword>
<comment type="caution">
    <text evidence="5">The sequence shown here is derived from an EMBL/GenBank/DDBJ whole genome shotgun (WGS) entry which is preliminary data.</text>
</comment>
<dbReference type="InterPro" id="IPR050393">
    <property type="entry name" value="MFP_Efflux_Pump"/>
</dbReference>
<feature type="transmembrane region" description="Helical" evidence="3">
    <location>
        <begin position="80"/>
        <end position="102"/>
    </location>
</feature>
<name>A0A512N8G9_9HYPH</name>
<evidence type="ECO:0000256" key="1">
    <source>
        <dbReference type="SAM" id="Coils"/>
    </source>
</evidence>
<evidence type="ECO:0000313" key="5">
    <source>
        <dbReference type="EMBL" id="GEP55262.1"/>
    </source>
</evidence>
<dbReference type="InterPro" id="IPR058625">
    <property type="entry name" value="MdtA-like_BSH"/>
</dbReference>
<dbReference type="EMBL" id="BKAJ01000036">
    <property type="protein sequence ID" value="GEP55262.1"/>
    <property type="molecule type" value="Genomic_DNA"/>
</dbReference>
<dbReference type="RefSeq" id="WP_218037321.1">
    <property type="nucleotide sequence ID" value="NZ_BKAJ01000036.1"/>
</dbReference>
<evidence type="ECO:0000313" key="6">
    <source>
        <dbReference type="Proteomes" id="UP000321058"/>
    </source>
</evidence>
<dbReference type="PANTHER" id="PTHR30367:SF1">
    <property type="entry name" value="MULTIDRUG RESISTANCE PROTEIN MDTN"/>
    <property type="match status" value="1"/>
</dbReference>
<dbReference type="Proteomes" id="UP000321058">
    <property type="component" value="Unassembled WGS sequence"/>
</dbReference>
<feature type="compositionally biased region" description="Pro residues" evidence="2">
    <location>
        <begin position="36"/>
        <end position="54"/>
    </location>
</feature>
<evidence type="ECO:0000259" key="4">
    <source>
        <dbReference type="Pfam" id="PF25917"/>
    </source>
</evidence>
<protein>
    <submittedName>
        <fullName evidence="5">Multidrug resistance protein A</fullName>
    </submittedName>
</protein>
<sequence>MSDTASPPAPPKPEPRKPEAPPVDAPASTPKVAEPPARPVPPPTPPPDPPPPVAPAAAAAPAAPDAQAAASRVTSRVRRLVAVVSTILILLVAWEVATYYIAYTDDAYVRSDLIGVAPEVTGPIISLYVVDNQQIKKGDKLYKIDPTPFQLEVNTRQAQIEEQTALVKVAQEELQTAQAALDSSTSAHTYAVEQQARYAILAADNNAPRSELDRANNELRRTAAEKTISEIAIAKARTGINVHQAALALATAEKATAEWKLGKTDVVAPADGWINNLTVRIGDTATVNIPNIGIVDAHAWRIIANYKEYYIRPFTLGGTAWVWLDSDPWKFHKARITGIARGISRDPQAPMLLPYVAPTTDWIRLQRRIPVTIVLDEPPPGGKLYMGADARTIVFPR</sequence>
<feature type="coiled-coil region" evidence="1">
    <location>
        <begin position="160"/>
        <end position="187"/>
    </location>
</feature>
<dbReference type="Gene3D" id="2.40.30.170">
    <property type="match status" value="1"/>
</dbReference>
<dbReference type="Gene3D" id="2.40.50.100">
    <property type="match status" value="1"/>
</dbReference>
<gene>
    <name evidence="5" type="primary">ydhJ</name>
    <name evidence="5" type="ORF">RSO01_24280</name>
</gene>
<proteinExistence type="predicted"/>
<accession>A0A512N8G9</accession>
<keyword evidence="3" id="KW-0812">Transmembrane</keyword>
<evidence type="ECO:0000256" key="3">
    <source>
        <dbReference type="SAM" id="Phobius"/>
    </source>
</evidence>
<keyword evidence="6" id="KW-1185">Reference proteome</keyword>
<evidence type="ECO:0000256" key="2">
    <source>
        <dbReference type="SAM" id="MobiDB-lite"/>
    </source>
</evidence>